<reference evidence="1 2" key="1">
    <citation type="journal article" date="2016" name="Nat. Commun.">
        <title>Thousands of microbial genomes shed light on interconnected biogeochemical processes in an aquifer system.</title>
        <authorList>
            <person name="Anantharaman K."/>
            <person name="Brown C.T."/>
            <person name="Hug L.A."/>
            <person name="Sharon I."/>
            <person name="Castelle C.J."/>
            <person name="Probst A.J."/>
            <person name="Thomas B.C."/>
            <person name="Singh A."/>
            <person name="Wilkins M.J."/>
            <person name="Karaoz U."/>
            <person name="Brodie E.L."/>
            <person name="Williams K.H."/>
            <person name="Hubbard S.S."/>
            <person name="Banfield J.F."/>
        </authorList>
    </citation>
    <scope>NUCLEOTIDE SEQUENCE [LARGE SCALE GENOMIC DNA]</scope>
</reference>
<dbReference type="STRING" id="1797197.A2Y75_05320"/>
<gene>
    <name evidence="1" type="ORF">A2Y75_05320</name>
</gene>
<organism evidence="1 2">
    <name type="scientific">Candidatus Solincola sediminis</name>
    <dbReference type="NCBI Taxonomy" id="1797199"/>
    <lineage>
        <taxon>Bacteria</taxon>
        <taxon>Bacillati</taxon>
        <taxon>Actinomycetota</taxon>
        <taxon>Candidatus Geothermincolia</taxon>
        <taxon>Candidatus Geothermincolales</taxon>
        <taxon>Candidatus Geothermincolaceae</taxon>
        <taxon>Candidatus Solincola</taxon>
    </lineage>
</organism>
<dbReference type="AlphaFoldDB" id="A0A1F2WG47"/>
<evidence type="ECO:0000313" key="2">
    <source>
        <dbReference type="Proteomes" id="UP000177876"/>
    </source>
</evidence>
<dbReference type="EMBL" id="MELK01000051">
    <property type="protein sequence ID" value="OFW55835.1"/>
    <property type="molecule type" value="Genomic_DNA"/>
</dbReference>
<dbReference type="Proteomes" id="UP000177876">
    <property type="component" value="Unassembled WGS sequence"/>
</dbReference>
<protein>
    <submittedName>
        <fullName evidence="1">Uncharacterized protein</fullName>
    </submittedName>
</protein>
<accession>A0A1F2WG47</accession>
<comment type="caution">
    <text evidence="1">The sequence shown here is derived from an EMBL/GenBank/DDBJ whole genome shotgun (WGS) entry which is preliminary data.</text>
</comment>
<proteinExistence type="predicted"/>
<evidence type="ECO:0000313" key="1">
    <source>
        <dbReference type="EMBL" id="OFW55835.1"/>
    </source>
</evidence>
<sequence length="186" mass="21142">MGYTHGVSTKVREYLETRSDRAVYLHRMAQDLGFEERQIQAAIATMIYKKTAPIIVIQRGRVWRWLARENGVETTIRTHYPVETAVANTVDAIANATKDAVASTTPIVEFDGEVPVVERPARSTRPARPIQQYKLPTVADWAETNTRLAKRPTFISFEVLVERPDGEIIGRRVSETESDVYRITRV</sequence>
<name>A0A1F2WG47_9ACTN</name>